<sequence>MVLFPLNLLPNSHTICPPVLQELKDRVYGAFLMTRDTLAGLTHAKGESKWAVTAYKDAYLDPVVLSGVYCLNSIELVWDVLEMLPFKNVLEMGWAYAAA</sequence>
<reference evidence="1" key="1">
    <citation type="submission" date="2022-04" db="EMBL/GenBank/DDBJ databases">
        <title>Genome of the entomopathogenic fungus Entomophthora muscae.</title>
        <authorList>
            <person name="Elya C."/>
            <person name="Lovett B.R."/>
            <person name="Lee E."/>
            <person name="Macias A.M."/>
            <person name="Hajek A.E."/>
            <person name="De Bivort B.L."/>
            <person name="Kasson M.T."/>
            <person name="De Fine Licht H.H."/>
            <person name="Stajich J.E."/>
        </authorList>
    </citation>
    <scope>NUCLEOTIDE SEQUENCE</scope>
    <source>
        <strain evidence="1">Berkeley</strain>
    </source>
</reference>
<evidence type="ECO:0000313" key="2">
    <source>
        <dbReference type="Proteomes" id="UP001165960"/>
    </source>
</evidence>
<comment type="caution">
    <text evidence="1">The sequence shown here is derived from an EMBL/GenBank/DDBJ whole genome shotgun (WGS) entry which is preliminary data.</text>
</comment>
<name>A0ACC2U2X5_9FUNG</name>
<keyword evidence="2" id="KW-1185">Reference proteome</keyword>
<evidence type="ECO:0000313" key="1">
    <source>
        <dbReference type="EMBL" id="KAJ9081262.1"/>
    </source>
</evidence>
<accession>A0ACC2U2X5</accession>
<organism evidence="1 2">
    <name type="scientific">Entomophthora muscae</name>
    <dbReference type="NCBI Taxonomy" id="34485"/>
    <lineage>
        <taxon>Eukaryota</taxon>
        <taxon>Fungi</taxon>
        <taxon>Fungi incertae sedis</taxon>
        <taxon>Zoopagomycota</taxon>
        <taxon>Entomophthoromycotina</taxon>
        <taxon>Entomophthoromycetes</taxon>
        <taxon>Entomophthorales</taxon>
        <taxon>Entomophthoraceae</taxon>
        <taxon>Entomophthora</taxon>
    </lineage>
</organism>
<protein>
    <submittedName>
        <fullName evidence="1">Uncharacterized protein</fullName>
    </submittedName>
</protein>
<gene>
    <name evidence="1" type="ORF">DSO57_1016646</name>
</gene>
<proteinExistence type="predicted"/>
<dbReference type="EMBL" id="QTSX02001488">
    <property type="protein sequence ID" value="KAJ9081262.1"/>
    <property type="molecule type" value="Genomic_DNA"/>
</dbReference>
<dbReference type="Proteomes" id="UP001165960">
    <property type="component" value="Unassembled WGS sequence"/>
</dbReference>